<gene>
    <name evidence="1" type="ORF">LCGC14_2604710</name>
</gene>
<reference evidence="1" key="1">
    <citation type="journal article" date="2015" name="Nature">
        <title>Complex archaea that bridge the gap between prokaryotes and eukaryotes.</title>
        <authorList>
            <person name="Spang A."/>
            <person name="Saw J.H."/>
            <person name="Jorgensen S.L."/>
            <person name="Zaremba-Niedzwiedzka K."/>
            <person name="Martijn J."/>
            <person name="Lind A.E."/>
            <person name="van Eijk R."/>
            <person name="Schleper C."/>
            <person name="Guy L."/>
            <person name="Ettema T.J."/>
        </authorList>
    </citation>
    <scope>NUCLEOTIDE SEQUENCE</scope>
</reference>
<evidence type="ECO:0000313" key="1">
    <source>
        <dbReference type="EMBL" id="KKL05570.1"/>
    </source>
</evidence>
<comment type="caution">
    <text evidence="1">The sequence shown here is derived from an EMBL/GenBank/DDBJ whole genome shotgun (WGS) entry which is preliminary data.</text>
</comment>
<proteinExistence type="predicted"/>
<dbReference type="EMBL" id="LAZR01044059">
    <property type="protein sequence ID" value="KKL05570.1"/>
    <property type="molecule type" value="Genomic_DNA"/>
</dbReference>
<name>A0A0F9A7Z3_9ZZZZ</name>
<organism evidence="1">
    <name type="scientific">marine sediment metagenome</name>
    <dbReference type="NCBI Taxonomy" id="412755"/>
    <lineage>
        <taxon>unclassified sequences</taxon>
        <taxon>metagenomes</taxon>
        <taxon>ecological metagenomes</taxon>
    </lineage>
</organism>
<sequence length="239" mass="25933">MAGVHGKNAELRISSTEVVKVDVVMTPHTDVGLAAKGVFETVGDKNWKFAPKGDDDAVIVTYESPSGLVKTIDANSRRVHYSQGAVALPAADIAALLAGSVKATYKKQEMELAGNILGQDRSVEINIEAELVDTTVLNEEFRTFVEGIQGFDGTLEGLYVEPDRIKFAFASIASGVIPRFNLRMRPRPDKPDTFLQGQVIFPTFNITLAFDSAIERSIEFSGQGPLELTEDGLPFFPGL</sequence>
<accession>A0A0F9A7Z3</accession>
<protein>
    <submittedName>
        <fullName evidence="1">Uncharacterized protein</fullName>
    </submittedName>
</protein>
<dbReference type="AlphaFoldDB" id="A0A0F9A7Z3"/>